<reference evidence="2" key="1">
    <citation type="submission" date="2019-12" db="EMBL/GenBank/DDBJ databases">
        <title>Genome sequencing and annotation of Brassica cretica.</title>
        <authorList>
            <person name="Studholme D.J."/>
            <person name="Sarris P."/>
        </authorList>
    </citation>
    <scope>NUCLEOTIDE SEQUENCE</scope>
    <source>
        <strain evidence="2">PFS-109/04</strain>
        <tissue evidence="2">Leaf</tissue>
    </source>
</reference>
<accession>A0A8S9QFY1</accession>
<dbReference type="EMBL" id="QGKX02001290">
    <property type="protein sequence ID" value="KAF3538863.1"/>
    <property type="molecule type" value="Genomic_DNA"/>
</dbReference>
<feature type="region of interest" description="Disordered" evidence="1">
    <location>
        <begin position="1"/>
        <end position="26"/>
    </location>
</feature>
<sequence length="80" mass="8420">MIKSRSAVSFADHGGSSKENSLSGSVNFSDVGTDSMWSSPLRDWNAIRNQAGKNQVSSSSDGGGLLDKIVGNDTRKLMDG</sequence>
<evidence type="ECO:0000256" key="1">
    <source>
        <dbReference type="SAM" id="MobiDB-lite"/>
    </source>
</evidence>
<proteinExistence type="predicted"/>
<organism evidence="2 3">
    <name type="scientific">Brassica cretica</name>
    <name type="common">Mustard</name>
    <dbReference type="NCBI Taxonomy" id="69181"/>
    <lineage>
        <taxon>Eukaryota</taxon>
        <taxon>Viridiplantae</taxon>
        <taxon>Streptophyta</taxon>
        <taxon>Embryophyta</taxon>
        <taxon>Tracheophyta</taxon>
        <taxon>Spermatophyta</taxon>
        <taxon>Magnoliopsida</taxon>
        <taxon>eudicotyledons</taxon>
        <taxon>Gunneridae</taxon>
        <taxon>Pentapetalae</taxon>
        <taxon>rosids</taxon>
        <taxon>malvids</taxon>
        <taxon>Brassicales</taxon>
        <taxon>Brassicaceae</taxon>
        <taxon>Brassiceae</taxon>
        <taxon>Brassica</taxon>
    </lineage>
</organism>
<evidence type="ECO:0000313" key="3">
    <source>
        <dbReference type="Proteomes" id="UP000712600"/>
    </source>
</evidence>
<dbReference type="Proteomes" id="UP000712600">
    <property type="component" value="Unassembled WGS sequence"/>
</dbReference>
<protein>
    <submittedName>
        <fullName evidence="2">Uncharacterized protein</fullName>
    </submittedName>
</protein>
<evidence type="ECO:0000313" key="2">
    <source>
        <dbReference type="EMBL" id="KAF3538863.1"/>
    </source>
</evidence>
<feature type="compositionally biased region" description="Polar residues" evidence="1">
    <location>
        <begin position="17"/>
        <end position="26"/>
    </location>
</feature>
<name>A0A8S9QFY1_BRACR</name>
<dbReference type="AlphaFoldDB" id="A0A8S9QFY1"/>
<comment type="caution">
    <text evidence="2">The sequence shown here is derived from an EMBL/GenBank/DDBJ whole genome shotgun (WGS) entry which is preliminary data.</text>
</comment>
<gene>
    <name evidence="2" type="ORF">F2Q69_00021312</name>
</gene>
<feature type="region of interest" description="Disordered" evidence="1">
    <location>
        <begin position="48"/>
        <end position="80"/>
    </location>
</feature>